<dbReference type="Proteomes" id="UP001595871">
    <property type="component" value="Unassembled WGS sequence"/>
</dbReference>
<dbReference type="InterPro" id="IPR039421">
    <property type="entry name" value="Type_1_exporter"/>
</dbReference>
<dbReference type="GO" id="GO:0005524">
    <property type="term" value="F:ATP binding"/>
    <property type="evidence" value="ECO:0007669"/>
    <property type="project" value="UniProtKB-KW"/>
</dbReference>
<dbReference type="PROSITE" id="PS50893">
    <property type="entry name" value="ABC_TRANSPORTER_2"/>
    <property type="match status" value="1"/>
</dbReference>
<keyword evidence="6 7" id="KW-0472">Membrane</keyword>
<dbReference type="PROSITE" id="PS50929">
    <property type="entry name" value="ABC_TM1F"/>
    <property type="match status" value="1"/>
</dbReference>
<keyword evidence="11" id="KW-1185">Reference proteome</keyword>
<dbReference type="InterPro" id="IPR011527">
    <property type="entry name" value="ABC1_TM_dom"/>
</dbReference>
<dbReference type="CDD" id="cd18543">
    <property type="entry name" value="ABC_6TM_Rv0194_D1_like"/>
    <property type="match status" value="1"/>
</dbReference>
<keyword evidence="3" id="KW-0547">Nucleotide-binding</keyword>
<sequence length="597" mass="65155">MSKTYPPPSAAIDPDPSRSWLLRAWPLVRAHRWMFGTALVMSGASLLVAVQVPTLIQDAVNNSIVSDKVPLSHYMWWLVGMTVVMLVVGYLSKQLLFRAAARIEYDLRNIVYEHLTSLSFPFYDRMQSGQLISRANSDIRAVQMYLAFAPYLLVQSGISLVSFGYMLAIDVPLAILAMLPMPLLFVATRRMQRSLFPVSWLIQARLADVATVVDENVNGVRVVKSFAAERSQLALLQKAATSVRWASVKDADLRARWTPLVQNLPRVGMAIVLLYGGYLVIHGELGIGAILAFNAYLLMLQVPFQVIGNLIMLGQRSSAAAKRLYEVLDEKPEIADVPGALEITGAHGDVRFDDVSFGYGDGPDVLKGFSLRLRAGETVALVGRTGTGKSTAARLLPRFYDVRTGSVTVDGHDVRELTLRSLRDAVGVVLDEPFLFSASVRDNIAYGRPDADITDIERAARLAGAHGFITELSEGYDTVIGERGYTLSGGQRQRIAIARTLLVNPPVLVLDDATSAIDVQVEQEIHAGLRTLLAGRTTLIIAHRLSTISLADRVVLLDGGRIVADGTHQDLLVSTPLYAEVLAQADESNEELGRVGG</sequence>
<feature type="transmembrane region" description="Helical" evidence="7">
    <location>
        <begin position="33"/>
        <end position="54"/>
    </location>
</feature>
<dbReference type="SUPFAM" id="SSF52540">
    <property type="entry name" value="P-loop containing nucleoside triphosphate hydrolases"/>
    <property type="match status" value="1"/>
</dbReference>
<dbReference type="Pfam" id="PF00005">
    <property type="entry name" value="ABC_tran"/>
    <property type="match status" value="1"/>
</dbReference>
<feature type="transmembrane region" description="Helical" evidence="7">
    <location>
        <begin position="144"/>
        <end position="165"/>
    </location>
</feature>
<evidence type="ECO:0000313" key="10">
    <source>
        <dbReference type="EMBL" id="MFC4189723.1"/>
    </source>
</evidence>
<accession>A0ABV8N9V8</accession>
<evidence type="ECO:0000256" key="1">
    <source>
        <dbReference type="ARBA" id="ARBA00004651"/>
    </source>
</evidence>
<evidence type="ECO:0000256" key="3">
    <source>
        <dbReference type="ARBA" id="ARBA00022741"/>
    </source>
</evidence>
<comment type="caution">
    <text evidence="10">The sequence shown here is derived from an EMBL/GenBank/DDBJ whole genome shotgun (WGS) entry which is preliminary data.</text>
</comment>
<dbReference type="InterPro" id="IPR003439">
    <property type="entry name" value="ABC_transporter-like_ATP-bd"/>
</dbReference>
<dbReference type="InterPro" id="IPR036640">
    <property type="entry name" value="ABC1_TM_sf"/>
</dbReference>
<proteinExistence type="predicted"/>
<keyword evidence="2 7" id="KW-0812">Transmembrane</keyword>
<dbReference type="RefSeq" id="WP_200695784.1">
    <property type="nucleotide sequence ID" value="NZ_BAAAYA010000023.1"/>
</dbReference>
<keyword evidence="5 7" id="KW-1133">Transmembrane helix</keyword>
<dbReference type="InterPro" id="IPR027417">
    <property type="entry name" value="P-loop_NTPase"/>
</dbReference>
<organism evidence="10 11">
    <name type="scientific">Streptomyces flavovirens</name>
    <dbReference type="NCBI Taxonomy" id="52258"/>
    <lineage>
        <taxon>Bacteria</taxon>
        <taxon>Bacillati</taxon>
        <taxon>Actinomycetota</taxon>
        <taxon>Actinomycetes</taxon>
        <taxon>Kitasatosporales</taxon>
        <taxon>Streptomycetaceae</taxon>
        <taxon>Streptomyces</taxon>
    </lineage>
</organism>
<evidence type="ECO:0000256" key="7">
    <source>
        <dbReference type="SAM" id="Phobius"/>
    </source>
</evidence>
<name>A0ABV8N9V8_9ACTN</name>
<comment type="subcellular location">
    <subcellularLocation>
        <location evidence="1">Cell membrane</location>
        <topology evidence="1">Multi-pass membrane protein</topology>
    </subcellularLocation>
</comment>
<dbReference type="SMART" id="SM00382">
    <property type="entry name" value="AAA"/>
    <property type="match status" value="1"/>
</dbReference>
<dbReference type="PANTHER" id="PTHR43394:SF1">
    <property type="entry name" value="ATP-BINDING CASSETTE SUB-FAMILY B MEMBER 10, MITOCHONDRIAL"/>
    <property type="match status" value="1"/>
</dbReference>
<dbReference type="Gene3D" id="1.20.1560.10">
    <property type="entry name" value="ABC transporter type 1, transmembrane domain"/>
    <property type="match status" value="1"/>
</dbReference>
<dbReference type="EMBL" id="JBHSCF010000048">
    <property type="protein sequence ID" value="MFC4189723.1"/>
    <property type="molecule type" value="Genomic_DNA"/>
</dbReference>
<evidence type="ECO:0000313" key="11">
    <source>
        <dbReference type="Proteomes" id="UP001595871"/>
    </source>
</evidence>
<dbReference type="Gene3D" id="3.40.50.300">
    <property type="entry name" value="P-loop containing nucleotide triphosphate hydrolases"/>
    <property type="match status" value="1"/>
</dbReference>
<evidence type="ECO:0000259" key="9">
    <source>
        <dbReference type="PROSITE" id="PS50929"/>
    </source>
</evidence>
<dbReference type="PANTHER" id="PTHR43394">
    <property type="entry name" value="ATP-DEPENDENT PERMEASE MDL1, MITOCHONDRIAL"/>
    <property type="match status" value="1"/>
</dbReference>
<evidence type="ECO:0000256" key="2">
    <source>
        <dbReference type="ARBA" id="ARBA00022692"/>
    </source>
</evidence>
<dbReference type="Pfam" id="PF00664">
    <property type="entry name" value="ABC_membrane"/>
    <property type="match status" value="1"/>
</dbReference>
<evidence type="ECO:0000256" key="5">
    <source>
        <dbReference type="ARBA" id="ARBA00022989"/>
    </source>
</evidence>
<feature type="domain" description="ABC transmembrane type-1" evidence="9">
    <location>
        <begin position="38"/>
        <end position="316"/>
    </location>
</feature>
<dbReference type="InterPro" id="IPR017871">
    <property type="entry name" value="ABC_transporter-like_CS"/>
</dbReference>
<dbReference type="PROSITE" id="PS00211">
    <property type="entry name" value="ABC_TRANSPORTER_1"/>
    <property type="match status" value="1"/>
</dbReference>
<evidence type="ECO:0000256" key="6">
    <source>
        <dbReference type="ARBA" id="ARBA00023136"/>
    </source>
</evidence>
<feature type="transmembrane region" description="Helical" evidence="7">
    <location>
        <begin position="171"/>
        <end position="188"/>
    </location>
</feature>
<dbReference type="InterPro" id="IPR003593">
    <property type="entry name" value="AAA+_ATPase"/>
</dbReference>
<evidence type="ECO:0000256" key="4">
    <source>
        <dbReference type="ARBA" id="ARBA00022840"/>
    </source>
</evidence>
<keyword evidence="4 10" id="KW-0067">ATP-binding</keyword>
<reference evidence="11" key="1">
    <citation type="journal article" date="2019" name="Int. J. Syst. Evol. Microbiol.">
        <title>The Global Catalogue of Microorganisms (GCM) 10K type strain sequencing project: providing services to taxonomists for standard genome sequencing and annotation.</title>
        <authorList>
            <consortium name="The Broad Institute Genomics Platform"/>
            <consortium name="The Broad Institute Genome Sequencing Center for Infectious Disease"/>
            <person name="Wu L."/>
            <person name="Ma J."/>
        </authorList>
    </citation>
    <scope>NUCLEOTIDE SEQUENCE [LARGE SCALE GENOMIC DNA]</scope>
    <source>
        <strain evidence="11">CCM 3243</strain>
    </source>
</reference>
<gene>
    <name evidence="10" type="ORF">ACFO3R_25565</name>
</gene>
<protein>
    <submittedName>
        <fullName evidence="10">ABC transporter ATP-binding protein</fullName>
    </submittedName>
</protein>
<feature type="transmembrane region" description="Helical" evidence="7">
    <location>
        <begin position="74"/>
        <end position="92"/>
    </location>
</feature>
<dbReference type="SUPFAM" id="SSF90123">
    <property type="entry name" value="ABC transporter transmembrane region"/>
    <property type="match status" value="1"/>
</dbReference>
<evidence type="ECO:0000259" key="8">
    <source>
        <dbReference type="PROSITE" id="PS50893"/>
    </source>
</evidence>
<feature type="domain" description="ABC transporter" evidence="8">
    <location>
        <begin position="350"/>
        <end position="584"/>
    </location>
</feature>